<feature type="compositionally biased region" description="Polar residues" evidence="1">
    <location>
        <begin position="98"/>
        <end position="107"/>
    </location>
</feature>
<name>A0A4T0FJG9_9BASI</name>
<dbReference type="AlphaFoldDB" id="A0A4T0FJG9"/>
<comment type="caution">
    <text evidence="2">The sequence shown here is derived from an EMBL/GenBank/DDBJ whole genome shotgun (WGS) entry which is preliminary data.</text>
</comment>
<feature type="compositionally biased region" description="Acidic residues" evidence="1">
    <location>
        <begin position="156"/>
        <end position="165"/>
    </location>
</feature>
<keyword evidence="3" id="KW-1185">Reference proteome</keyword>
<dbReference type="PANTHER" id="PTHR40644">
    <property type="entry name" value="UPF0653 PROTEIN C607.02C"/>
    <property type="match status" value="1"/>
</dbReference>
<feature type="compositionally biased region" description="Basic and acidic residues" evidence="1">
    <location>
        <begin position="166"/>
        <end position="182"/>
    </location>
</feature>
<feature type="compositionally biased region" description="Basic and acidic residues" evidence="1">
    <location>
        <begin position="115"/>
        <end position="155"/>
    </location>
</feature>
<dbReference type="Proteomes" id="UP000310189">
    <property type="component" value="Unassembled WGS sequence"/>
</dbReference>
<evidence type="ECO:0000256" key="1">
    <source>
        <dbReference type="SAM" id="MobiDB-lite"/>
    </source>
</evidence>
<evidence type="ECO:0000313" key="3">
    <source>
        <dbReference type="Proteomes" id="UP000310189"/>
    </source>
</evidence>
<accession>A0A4T0FJG9</accession>
<feature type="region of interest" description="Disordered" evidence="1">
    <location>
        <begin position="1"/>
        <end position="219"/>
    </location>
</feature>
<gene>
    <name evidence="2" type="ORF">E3P99_02592</name>
</gene>
<sequence>MPHKRAKRSVRDTQNKETGFNNAPSGYRIDNEQLPKGAMRVLMGGQIQAAYRDKKKRKRGDSDKDGDKSKAEELKIRPGERLGDFHRRVDDSMRRDINSTIRSNTSEKAAKRMNKKLEEEASSKETKKLADKEKRDKKQREAAEAEAERAARAAQEEEEGQDSDGETMKPVKDFAAAERVRLNDVAQAPPSLPRMKRQAKRYGVEDSNAGSRVGAPLMRQMELEKERQRVINLYRAQKGKRLEDWVSSKEKGE</sequence>
<dbReference type="PANTHER" id="PTHR40644:SF1">
    <property type="entry name" value="UPF0653 PROTEIN C607.02C"/>
    <property type="match status" value="1"/>
</dbReference>
<reference evidence="2 3" key="1">
    <citation type="submission" date="2019-03" db="EMBL/GenBank/DDBJ databases">
        <title>Sequencing 23 genomes of Wallemia ichthyophaga.</title>
        <authorList>
            <person name="Gostincar C."/>
        </authorList>
    </citation>
    <scope>NUCLEOTIDE SEQUENCE [LARGE SCALE GENOMIC DNA]</scope>
    <source>
        <strain evidence="2 3">EXF-5753</strain>
    </source>
</reference>
<dbReference type="OrthoDB" id="5876637at2759"/>
<dbReference type="EMBL" id="SPNW01000038">
    <property type="protein sequence ID" value="TIA88421.1"/>
    <property type="molecule type" value="Genomic_DNA"/>
</dbReference>
<feature type="compositionally biased region" description="Basic and acidic residues" evidence="1">
    <location>
        <begin position="60"/>
        <end position="97"/>
    </location>
</feature>
<protein>
    <submittedName>
        <fullName evidence="2">Uncharacterized protein</fullName>
    </submittedName>
</protein>
<proteinExistence type="predicted"/>
<evidence type="ECO:0000313" key="2">
    <source>
        <dbReference type="EMBL" id="TIA88421.1"/>
    </source>
</evidence>
<organism evidence="2 3">
    <name type="scientific">Wallemia hederae</name>
    <dbReference type="NCBI Taxonomy" id="1540922"/>
    <lineage>
        <taxon>Eukaryota</taxon>
        <taxon>Fungi</taxon>
        <taxon>Dikarya</taxon>
        <taxon>Basidiomycota</taxon>
        <taxon>Wallemiomycotina</taxon>
        <taxon>Wallemiomycetes</taxon>
        <taxon>Wallemiales</taxon>
        <taxon>Wallemiaceae</taxon>
        <taxon>Wallemia</taxon>
    </lineage>
</organism>